<reference evidence="2 3" key="1">
    <citation type="submission" date="2019-09" db="EMBL/GenBank/DDBJ databases">
        <title>Parvibaculum sedimenti sp. nov., isolated from sediment.</title>
        <authorList>
            <person name="Wang Y."/>
        </authorList>
    </citation>
    <scope>NUCLEOTIDE SEQUENCE [LARGE SCALE GENOMIC DNA]</scope>
    <source>
        <strain evidence="2 3">HXT-9</strain>
    </source>
</reference>
<feature type="domain" description="N-acetyltransferase" evidence="1">
    <location>
        <begin position="15"/>
        <end position="184"/>
    </location>
</feature>
<accession>A0A6N6VL22</accession>
<dbReference type="SUPFAM" id="SSF55729">
    <property type="entry name" value="Acyl-CoA N-acyltransferases (Nat)"/>
    <property type="match status" value="1"/>
</dbReference>
<protein>
    <submittedName>
        <fullName evidence="2">GNAT family N-acetyltransferase</fullName>
    </submittedName>
</protein>
<evidence type="ECO:0000313" key="2">
    <source>
        <dbReference type="EMBL" id="KAB7740108.1"/>
    </source>
</evidence>
<dbReference type="PANTHER" id="PTHR43792:SF1">
    <property type="entry name" value="N-ACETYLTRANSFERASE DOMAIN-CONTAINING PROTEIN"/>
    <property type="match status" value="1"/>
</dbReference>
<dbReference type="InterPro" id="IPR016181">
    <property type="entry name" value="Acyl_CoA_acyltransferase"/>
</dbReference>
<name>A0A6N6VL22_9HYPH</name>
<dbReference type="PANTHER" id="PTHR43792">
    <property type="entry name" value="GNAT FAMILY, PUTATIVE (AFU_ORTHOLOGUE AFUA_3G00765)-RELATED-RELATED"/>
    <property type="match status" value="1"/>
</dbReference>
<dbReference type="InterPro" id="IPR000182">
    <property type="entry name" value="GNAT_dom"/>
</dbReference>
<evidence type="ECO:0000259" key="1">
    <source>
        <dbReference type="PROSITE" id="PS51186"/>
    </source>
</evidence>
<dbReference type="GO" id="GO:0016747">
    <property type="term" value="F:acyltransferase activity, transferring groups other than amino-acyl groups"/>
    <property type="evidence" value="ECO:0007669"/>
    <property type="project" value="InterPro"/>
</dbReference>
<organism evidence="2 3">
    <name type="scientific">Parvibaculum sedimenti</name>
    <dbReference type="NCBI Taxonomy" id="2608632"/>
    <lineage>
        <taxon>Bacteria</taxon>
        <taxon>Pseudomonadati</taxon>
        <taxon>Pseudomonadota</taxon>
        <taxon>Alphaproteobacteria</taxon>
        <taxon>Hyphomicrobiales</taxon>
        <taxon>Parvibaculaceae</taxon>
        <taxon>Parvibaculum</taxon>
    </lineage>
</organism>
<gene>
    <name evidence="2" type="ORF">F2P47_08850</name>
</gene>
<evidence type="ECO:0000313" key="3">
    <source>
        <dbReference type="Proteomes" id="UP000468901"/>
    </source>
</evidence>
<proteinExistence type="predicted"/>
<dbReference type="AlphaFoldDB" id="A0A6N6VL22"/>
<dbReference type="EMBL" id="WESC01000007">
    <property type="protein sequence ID" value="KAB7740108.1"/>
    <property type="molecule type" value="Genomic_DNA"/>
</dbReference>
<keyword evidence="3" id="KW-1185">Reference proteome</keyword>
<comment type="caution">
    <text evidence="2">The sequence shown here is derived from an EMBL/GenBank/DDBJ whole genome shotgun (WGS) entry which is preliminary data.</text>
</comment>
<sequence>MLMPERPTTIMTQRLILRPWREDDLDAFATMSADPDVAEYLGGTLNRAGAEASMARIAAHFAEHGFGFWALELPGVAPFIGFTGLQHVNFDVPFVPAVEIGWRLAKPYWGKGYATEAARAALAFGFESLDLDEIVAFTVPANLRSRAVMERLGMKRDPAEDFDHPRLADGHPLKRHVLYRIALA</sequence>
<dbReference type="Pfam" id="PF13302">
    <property type="entry name" value="Acetyltransf_3"/>
    <property type="match status" value="1"/>
</dbReference>
<dbReference type="PROSITE" id="PS51186">
    <property type="entry name" value="GNAT"/>
    <property type="match status" value="1"/>
</dbReference>
<keyword evidence="2" id="KW-0808">Transferase</keyword>
<dbReference type="Gene3D" id="3.40.630.30">
    <property type="match status" value="1"/>
</dbReference>
<dbReference type="Proteomes" id="UP000468901">
    <property type="component" value="Unassembled WGS sequence"/>
</dbReference>
<dbReference type="InterPro" id="IPR051531">
    <property type="entry name" value="N-acetyltransferase"/>
</dbReference>